<proteinExistence type="predicted"/>
<reference evidence="1" key="1">
    <citation type="journal article" date="2021" name="Nat. Commun.">
        <title>Genetic determinants of endophytism in the Arabidopsis root mycobiome.</title>
        <authorList>
            <person name="Mesny F."/>
            <person name="Miyauchi S."/>
            <person name="Thiergart T."/>
            <person name="Pickel B."/>
            <person name="Atanasova L."/>
            <person name="Karlsson M."/>
            <person name="Huettel B."/>
            <person name="Barry K.W."/>
            <person name="Haridas S."/>
            <person name="Chen C."/>
            <person name="Bauer D."/>
            <person name="Andreopoulos W."/>
            <person name="Pangilinan J."/>
            <person name="LaButti K."/>
            <person name="Riley R."/>
            <person name="Lipzen A."/>
            <person name="Clum A."/>
            <person name="Drula E."/>
            <person name="Henrissat B."/>
            <person name="Kohler A."/>
            <person name="Grigoriev I.V."/>
            <person name="Martin F.M."/>
            <person name="Hacquard S."/>
        </authorList>
    </citation>
    <scope>NUCLEOTIDE SEQUENCE</scope>
    <source>
        <strain evidence="1">MPI-SDFR-AT-0120</strain>
    </source>
</reference>
<dbReference type="PANTHER" id="PTHR42085">
    <property type="entry name" value="F-BOX DOMAIN-CONTAINING PROTEIN"/>
    <property type="match status" value="1"/>
</dbReference>
<protein>
    <submittedName>
        <fullName evidence="1">Uncharacterized protein</fullName>
    </submittedName>
</protein>
<dbReference type="PANTHER" id="PTHR42085:SF6">
    <property type="entry name" value="F-BOX DOMAIN-CONTAINING PROTEIN"/>
    <property type="match status" value="1"/>
</dbReference>
<dbReference type="Proteomes" id="UP000813461">
    <property type="component" value="Unassembled WGS sequence"/>
</dbReference>
<evidence type="ECO:0000313" key="1">
    <source>
        <dbReference type="EMBL" id="KAH7073185.1"/>
    </source>
</evidence>
<evidence type="ECO:0000313" key="2">
    <source>
        <dbReference type="Proteomes" id="UP000813461"/>
    </source>
</evidence>
<name>A0A8K0VT44_9PLEO</name>
<dbReference type="InterPro" id="IPR038883">
    <property type="entry name" value="AN11006-like"/>
</dbReference>
<comment type="caution">
    <text evidence="1">The sequence shown here is derived from an EMBL/GenBank/DDBJ whole genome shotgun (WGS) entry which is preliminary data.</text>
</comment>
<keyword evidence="2" id="KW-1185">Reference proteome</keyword>
<accession>A0A8K0VT44</accession>
<gene>
    <name evidence="1" type="ORF">FB567DRAFT_537227</name>
</gene>
<dbReference type="AlphaFoldDB" id="A0A8K0VT44"/>
<sequence>MPQHRLNYYFDPSNRPSVPSGCSFIDMPLPVRKLVYRYAGLGHMFVDLNYTNLKVYARGTYPETRDCRKLDTQGWYELQMLDVIESEDVWERSSDSESLQEYGKSLWGNVYGSCQSMLLVSKQLHQEVEAFIYSGAVFRVCMGQPLALTRLLRTSDNALSNLGSLTIRLDVPKSVVWNDGWGKSPEPTEHIDVSTRHGEMILKNWTSILGRLAQLITPGQLSLRVIFRAKTMDDANSLLEPMMQLPQLKACCVCAERHGQSCWWELDCYRGYGRYGKFYKQTRFKNEDTEMSRAVQRIVRKLTLFYPKDLKPFRYLDLPQEIRFAILEYTDLVSSDAVQWRPRKIINSATSSCRDCTDGWGIMSNKSAFPCSCYSSPSTDIDNIHNSCCGNCSQEDYSGICYCSGRGPICSSSCKCPYPGRALFSVNSQVRQDAIPIYYACNQILVTPYNSPVIRLGGCNVQELAVNGIHGMPKIELSLYLSSIARNALQHIRWLEWILPSSQRSYLLSRTTAWYDYLDTILLMQNAMNLSGLTLTINIAQVGCYIEGYPNVMCMRMDKNAWNWYESIILPMRCLGEAGLKDFFVHLRWLDTIEGERVYHEQYLERAVMGKDYSSSLRGKPVERAYSLHKRFEEERQRAL</sequence>
<organism evidence="1 2">
    <name type="scientific">Paraphoma chrysanthemicola</name>
    <dbReference type="NCBI Taxonomy" id="798071"/>
    <lineage>
        <taxon>Eukaryota</taxon>
        <taxon>Fungi</taxon>
        <taxon>Dikarya</taxon>
        <taxon>Ascomycota</taxon>
        <taxon>Pezizomycotina</taxon>
        <taxon>Dothideomycetes</taxon>
        <taxon>Pleosporomycetidae</taxon>
        <taxon>Pleosporales</taxon>
        <taxon>Pleosporineae</taxon>
        <taxon>Phaeosphaeriaceae</taxon>
        <taxon>Paraphoma</taxon>
    </lineage>
</organism>
<dbReference type="OrthoDB" id="2099276at2759"/>
<dbReference type="EMBL" id="JAGMVJ010000022">
    <property type="protein sequence ID" value="KAH7073185.1"/>
    <property type="molecule type" value="Genomic_DNA"/>
</dbReference>